<name>A0A383R7U6_PAEAL</name>
<protein>
    <submittedName>
        <fullName evidence="1">Uncharacterized protein</fullName>
    </submittedName>
</protein>
<accession>A0A383R7U6</accession>
<dbReference type="EMBL" id="LS992241">
    <property type="protein sequence ID" value="SYX83030.1"/>
    <property type="molecule type" value="Genomic_DNA"/>
</dbReference>
<gene>
    <name evidence="1" type="ORF">PBLR_11452</name>
</gene>
<dbReference type="AlphaFoldDB" id="A0A383R7U6"/>
<proteinExistence type="predicted"/>
<dbReference type="Proteomes" id="UP000304148">
    <property type="component" value="Chromosome"/>
</dbReference>
<organism evidence="1 2">
    <name type="scientific">Paenibacillus alvei</name>
    <name type="common">Bacillus alvei</name>
    <dbReference type="NCBI Taxonomy" id="44250"/>
    <lineage>
        <taxon>Bacteria</taxon>
        <taxon>Bacillati</taxon>
        <taxon>Bacillota</taxon>
        <taxon>Bacilli</taxon>
        <taxon>Bacillales</taxon>
        <taxon>Paenibacillaceae</taxon>
        <taxon>Paenibacillus</taxon>
    </lineage>
</organism>
<evidence type="ECO:0000313" key="2">
    <source>
        <dbReference type="Proteomes" id="UP000304148"/>
    </source>
</evidence>
<sequence length="99" mass="10958">MVEAPIKMKRSIIEMKAIKMSQRMSGHSTVARSKSSVMWNTSTYGTKANTALAAEQMQEAISLAHWFCTSRSINGKGVVAMMQHLPSLSQTVNLKRNSK</sequence>
<reference evidence="2" key="1">
    <citation type="submission" date="2018-08" db="EMBL/GenBank/DDBJ databases">
        <authorList>
            <person name="Chevrot R."/>
        </authorList>
    </citation>
    <scope>NUCLEOTIDE SEQUENCE [LARGE SCALE GENOMIC DNA]</scope>
</reference>
<evidence type="ECO:0000313" key="1">
    <source>
        <dbReference type="EMBL" id="SYX83030.1"/>
    </source>
</evidence>